<feature type="non-terminal residue" evidence="1">
    <location>
        <position position="1"/>
    </location>
</feature>
<evidence type="ECO:0000313" key="1">
    <source>
        <dbReference type="EMBL" id="RDX86325.1"/>
    </source>
</evidence>
<dbReference type="AlphaFoldDB" id="A0A371G714"/>
<dbReference type="EMBL" id="QJKJ01006546">
    <property type="protein sequence ID" value="RDX86325.1"/>
    <property type="molecule type" value="Genomic_DNA"/>
</dbReference>
<evidence type="ECO:0000313" key="2">
    <source>
        <dbReference type="Proteomes" id="UP000257109"/>
    </source>
</evidence>
<proteinExistence type="predicted"/>
<name>A0A371G714_MUCPR</name>
<comment type="caution">
    <text evidence="1">The sequence shown here is derived from an EMBL/GenBank/DDBJ whole genome shotgun (WGS) entry which is preliminary data.</text>
</comment>
<reference evidence="1" key="1">
    <citation type="submission" date="2018-05" db="EMBL/GenBank/DDBJ databases">
        <title>Draft genome of Mucuna pruriens seed.</title>
        <authorList>
            <person name="Nnadi N.E."/>
            <person name="Vos R."/>
            <person name="Hasami M.H."/>
            <person name="Devisetty U.K."/>
            <person name="Aguiy J.C."/>
        </authorList>
    </citation>
    <scope>NUCLEOTIDE SEQUENCE [LARGE SCALE GENOMIC DNA]</scope>
    <source>
        <strain evidence="1">JCA_2017</strain>
    </source>
</reference>
<sequence>MLTSMFLNLKSHEGIVSFGGSGKGKIIGIGKKMFNLYVHGLKYNLLGISQFCDNEYVISFNKDICIVKNKDDNILFTAQRHENLYKLILMS</sequence>
<gene>
    <name evidence="1" type="ORF">CR513_32358</name>
</gene>
<protein>
    <submittedName>
        <fullName evidence="1">Uncharacterized protein</fullName>
    </submittedName>
</protein>
<organism evidence="1 2">
    <name type="scientific">Mucuna pruriens</name>
    <name type="common">Velvet bean</name>
    <name type="synonym">Dolichos pruriens</name>
    <dbReference type="NCBI Taxonomy" id="157652"/>
    <lineage>
        <taxon>Eukaryota</taxon>
        <taxon>Viridiplantae</taxon>
        <taxon>Streptophyta</taxon>
        <taxon>Embryophyta</taxon>
        <taxon>Tracheophyta</taxon>
        <taxon>Spermatophyta</taxon>
        <taxon>Magnoliopsida</taxon>
        <taxon>eudicotyledons</taxon>
        <taxon>Gunneridae</taxon>
        <taxon>Pentapetalae</taxon>
        <taxon>rosids</taxon>
        <taxon>fabids</taxon>
        <taxon>Fabales</taxon>
        <taxon>Fabaceae</taxon>
        <taxon>Papilionoideae</taxon>
        <taxon>50 kb inversion clade</taxon>
        <taxon>NPAAA clade</taxon>
        <taxon>indigoferoid/millettioid clade</taxon>
        <taxon>Phaseoleae</taxon>
        <taxon>Mucuna</taxon>
    </lineage>
</organism>
<dbReference type="Proteomes" id="UP000257109">
    <property type="component" value="Unassembled WGS sequence"/>
</dbReference>
<dbReference type="OrthoDB" id="1932348at2759"/>
<accession>A0A371G714</accession>
<keyword evidence="2" id="KW-1185">Reference proteome</keyword>